<dbReference type="InterPro" id="IPR032675">
    <property type="entry name" value="LRR_dom_sf"/>
</dbReference>
<dbReference type="InterPro" id="IPR050836">
    <property type="entry name" value="SDS22/Internalin_LRR"/>
</dbReference>
<keyword evidence="3" id="KW-0812">Transmembrane</keyword>
<gene>
    <name evidence="4" type="ORF">ACFO1S_11915</name>
</gene>
<evidence type="ECO:0000256" key="1">
    <source>
        <dbReference type="ARBA" id="ARBA00022614"/>
    </source>
</evidence>
<organism evidence="4 5">
    <name type="scientific">Cohnella boryungensis</name>
    <dbReference type="NCBI Taxonomy" id="768479"/>
    <lineage>
        <taxon>Bacteria</taxon>
        <taxon>Bacillati</taxon>
        <taxon>Bacillota</taxon>
        <taxon>Bacilli</taxon>
        <taxon>Bacillales</taxon>
        <taxon>Paenibacillaceae</taxon>
        <taxon>Cohnella</taxon>
    </lineage>
</organism>
<evidence type="ECO:0000256" key="2">
    <source>
        <dbReference type="ARBA" id="ARBA00022737"/>
    </source>
</evidence>
<keyword evidence="5" id="KW-1185">Reference proteome</keyword>
<evidence type="ECO:0000256" key="3">
    <source>
        <dbReference type="SAM" id="Phobius"/>
    </source>
</evidence>
<dbReference type="InterPro" id="IPR001611">
    <property type="entry name" value="Leu-rich_rpt"/>
</dbReference>
<evidence type="ECO:0000313" key="5">
    <source>
        <dbReference type="Proteomes" id="UP001595755"/>
    </source>
</evidence>
<dbReference type="PANTHER" id="PTHR46652:SF3">
    <property type="entry name" value="LEUCINE-RICH REPEAT-CONTAINING PROTEIN 9"/>
    <property type="match status" value="1"/>
</dbReference>
<dbReference type="Gene3D" id="2.20.28.30">
    <property type="entry name" value="RNA polymerase ii, chain L"/>
    <property type="match status" value="1"/>
</dbReference>
<keyword evidence="3" id="KW-0472">Membrane</keyword>
<evidence type="ECO:0000313" key="4">
    <source>
        <dbReference type="EMBL" id="MFC4304135.1"/>
    </source>
</evidence>
<protein>
    <submittedName>
        <fullName evidence="4">Leucine-rich repeat domain-containing protein</fullName>
    </submittedName>
</protein>
<dbReference type="Gene3D" id="3.80.10.10">
    <property type="entry name" value="Ribonuclease Inhibitor"/>
    <property type="match status" value="2"/>
</dbReference>
<keyword evidence="1" id="KW-0433">Leucine-rich repeat</keyword>
<dbReference type="Proteomes" id="UP001595755">
    <property type="component" value="Unassembled WGS sequence"/>
</dbReference>
<proteinExistence type="predicted"/>
<comment type="caution">
    <text evidence="4">The sequence shown here is derived from an EMBL/GenBank/DDBJ whole genome shotgun (WGS) entry which is preliminary data.</text>
</comment>
<dbReference type="EMBL" id="JBHSED010000019">
    <property type="protein sequence ID" value="MFC4304135.1"/>
    <property type="molecule type" value="Genomic_DNA"/>
</dbReference>
<dbReference type="SUPFAM" id="SSF52058">
    <property type="entry name" value="L domain-like"/>
    <property type="match status" value="2"/>
</dbReference>
<sequence>MKLILLKCPNCNGNIEYKEGATLKCPYCSAELVLKENNVYYVDQTINNYYGTAPARTTVQPQANLKRLFVVPLILIIAFVGYFFLYDRSSQESGDSPLAIRQVPESEALLFFLKDIFNKGEAMPTEEEFASIRYLSVRHSDDQWHFDYSLDDPFTNEKADIATYVVMDKTLNAQRIEQKDFEAFSGLTVLNLTGEYEISQGQKISFRHMPGLQSYSGGFNESFGLIAEYFSDKSKITELTTQIRSNGELALLLQFPNLHSLNITYINESVTDFHLLAQLPLKSLSLSIVDDLKWVSSLTGLESLTIDNSDATDFSAMYALSQLKELKLSLVRNLKTIDFIQNMPNLQSLELNSVDLTNLERLRNKSSLTKLRLGSLYKIESVEVLNSLTSLTELAVNGYSGAVSPIAAPNLRKAELVGSFIPKLEAPALRSLTVYLSGSAGDLNGAELVKFPQLEELSAMESGEFIGLQALNRLPKLQTLNLNETAFYNETSALFSLQHIKTIVCMECRLQFNSQKPFANNTLEHLTLHRSSYRIDNGDWLHEIDKVMPYFADLTALRSFTMQDDSLQSLQFMENWPHIEVLHLENNAISDVEPLVNLEQLQKLYILGNQVQNKSVLDKRVLIY</sequence>
<dbReference type="RefSeq" id="WP_204604996.1">
    <property type="nucleotide sequence ID" value="NZ_JBHSED010000019.1"/>
</dbReference>
<accession>A0ABV8S9Z1</accession>
<keyword evidence="2" id="KW-0677">Repeat</keyword>
<feature type="transmembrane region" description="Helical" evidence="3">
    <location>
        <begin position="68"/>
        <end position="86"/>
    </location>
</feature>
<reference evidence="5" key="1">
    <citation type="journal article" date="2019" name="Int. J. Syst. Evol. Microbiol.">
        <title>The Global Catalogue of Microorganisms (GCM) 10K type strain sequencing project: providing services to taxonomists for standard genome sequencing and annotation.</title>
        <authorList>
            <consortium name="The Broad Institute Genomics Platform"/>
            <consortium name="The Broad Institute Genome Sequencing Center for Infectious Disease"/>
            <person name="Wu L."/>
            <person name="Ma J."/>
        </authorList>
    </citation>
    <scope>NUCLEOTIDE SEQUENCE [LARGE SCALE GENOMIC DNA]</scope>
    <source>
        <strain evidence="5">CGMCC 4.1641</strain>
    </source>
</reference>
<name>A0ABV8S9Z1_9BACL</name>
<dbReference type="PROSITE" id="PS51450">
    <property type="entry name" value="LRR"/>
    <property type="match status" value="1"/>
</dbReference>
<dbReference type="PANTHER" id="PTHR46652">
    <property type="entry name" value="LEUCINE-RICH REPEAT AND IQ DOMAIN-CONTAINING PROTEIN 1-RELATED"/>
    <property type="match status" value="1"/>
</dbReference>
<keyword evidence="3" id="KW-1133">Transmembrane helix</keyword>